<evidence type="ECO:0000256" key="1">
    <source>
        <dbReference type="SAM" id="Phobius"/>
    </source>
</evidence>
<evidence type="ECO:0000313" key="3">
    <source>
        <dbReference type="Proteomes" id="UP000009311"/>
    </source>
</evidence>
<dbReference type="Proteomes" id="UP000009311">
    <property type="component" value="Unassembled WGS sequence"/>
</dbReference>
<dbReference type="PATRIC" id="fig|1423790.3.peg.456"/>
<dbReference type="RefSeq" id="WP_009560420.1">
    <property type="nucleotide sequence ID" value="NZ_AYZN01000001.1"/>
</dbReference>
<keyword evidence="1" id="KW-1133">Transmembrane helix</keyword>
<keyword evidence="3" id="KW-1185">Reference proteome</keyword>
<dbReference type="AlphaFoldDB" id="I7KM66"/>
<dbReference type="eggNOG" id="ENOG5032M4K">
    <property type="taxonomic scope" value="Bacteria"/>
</dbReference>
<keyword evidence="1" id="KW-0472">Membrane</keyword>
<name>I7KM66_9LACO</name>
<feature type="transmembrane region" description="Helical" evidence="1">
    <location>
        <begin position="12"/>
        <end position="33"/>
    </location>
</feature>
<sequence length="71" mass="8315">MQKVKGFLLLEAIVALLITVIGVSIFSMTIVNFKKNELKMEKREDQALAKHMLKENKDLDRVIIHDREYTR</sequence>
<dbReference type="OrthoDB" id="2322922at2"/>
<dbReference type="EMBL" id="CAKD01000024">
    <property type="protein sequence ID" value="CCI85859.1"/>
    <property type="molecule type" value="Genomic_DNA"/>
</dbReference>
<comment type="caution">
    <text evidence="2">The sequence shown here is derived from an EMBL/GenBank/DDBJ whole genome shotgun (WGS) entry which is preliminary data.</text>
</comment>
<accession>I7KM66</accession>
<keyword evidence="1" id="KW-0812">Transmembrane</keyword>
<proteinExistence type="predicted"/>
<reference evidence="2 3" key="1">
    <citation type="submission" date="2012-06" db="EMBL/GenBank/DDBJ databases">
        <title>Draft Genome Sequence of Lactobacillus pasteurii CRBIP 24.76T.</title>
        <authorList>
            <person name="Cousin S."/>
            <person name="Bouchier C."/>
            <person name="Loux V."/>
            <person name="Ma L."/>
            <person name="Creno S."/>
            <person name="Bizet C."/>
            <person name="Clermont D."/>
        </authorList>
    </citation>
    <scope>NUCLEOTIDE SEQUENCE [LARGE SCALE GENOMIC DNA]</scope>
    <source>
        <strain evidence="3">CRBIP 24.76T</strain>
    </source>
</reference>
<evidence type="ECO:0008006" key="4">
    <source>
        <dbReference type="Google" id="ProtNLM"/>
    </source>
</evidence>
<protein>
    <recommendedName>
        <fullName evidence="4">Type II secretion system protein</fullName>
    </recommendedName>
</protein>
<organism evidence="2 3">
    <name type="scientific">Lactobacillus pasteurii DSM 23907 = CRBIP 24.76</name>
    <dbReference type="NCBI Taxonomy" id="1423790"/>
    <lineage>
        <taxon>Bacteria</taxon>
        <taxon>Bacillati</taxon>
        <taxon>Bacillota</taxon>
        <taxon>Bacilli</taxon>
        <taxon>Lactobacillales</taxon>
        <taxon>Lactobacillaceae</taxon>
        <taxon>Lactobacillus</taxon>
    </lineage>
</organism>
<gene>
    <name evidence="2" type="ORF">BN53_07175</name>
</gene>
<dbReference type="STRING" id="1423790.BN53_07175"/>
<evidence type="ECO:0000313" key="2">
    <source>
        <dbReference type="EMBL" id="CCI85859.1"/>
    </source>
</evidence>